<evidence type="ECO:0008006" key="5">
    <source>
        <dbReference type="Google" id="ProtNLM"/>
    </source>
</evidence>
<sequence length="242" mass="26480">MTIRLCFWSGPRNISTAMMRAWENRADCAVWDEPFYGPYLVETGLDHPGRETIVDAVPTDAGEIAARCAGDAPDGSPLFFQKHMCQHMLPGVPLDWMAECRHAFLIRDPAHVAASFAATAGNATEADLGTARQLELYETARALTGQDWPVVDGHDVLANPEGILRALCAALDVAFDTGMLSWPAGRRESDGVWAPWWYERVEASTGFAPPRDSPHFLPETLEPVVAACRPAYEALKSRALTA</sequence>
<dbReference type="SUPFAM" id="SSF52540">
    <property type="entry name" value="P-loop containing nucleoside triphosphate hydrolases"/>
    <property type="match status" value="1"/>
</dbReference>
<comment type="similarity">
    <text evidence="1">Belongs to the class-IV pyridoxal-phosphate-dependent aminotransferase family.</text>
</comment>
<evidence type="ECO:0000313" key="3">
    <source>
        <dbReference type="EMBL" id="MEE2565990.1"/>
    </source>
</evidence>
<dbReference type="RefSeq" id="WP_330195519.1">
    <property type="nucleotide sequence ID" value="NZ_JAZDRO010000001.1"/>
</dbReference>
<dbReference type="EMBL" id="JAZDRO010000001">
    <property type="protein sequence ID" value="MEE2565990.1"/>
    <property type="molecule type" value="Genomic_DNA"/>
</dbReference>
<keyword evidence="2" id="KW-0028">Amino-acid biosynthesis</keyword>
<keyword evidence="4" id="KW-1185">Reference proteome</keyword>
<name>A0ABU7LXS2_9PROT</name>
<evidence type="ECO:0000256" key="1">
    <source>
        <dbReference type="ARBA" id="ARBA00009320"/>
    </source>
</evidence>
<organism evidence="3 4">
    <name type="scientific">Hyphobacterium marinum</name>
    <dbReference type="NCBI Taxonomy" id="3116574"/>
    <lineage>
        <taxon>Bacteria</taxon>
        <taxon>Pseudomonadati</taxon>
        <taxon>Pseudomonadota</taxon>
        <taxon>Alphaproteobacteria</taxon>
        <taxon>Maricaulales</taxon>
        <taxon>Maricaulaceae</taxon>
        <taxon>Hyphobacterium</taxon>
    </lineage>
</organism>
<evidence type="ECO:0000256" key="2">
    <source>
        <dbReference type="ARBA" id="ARBA00023304"/>
    </source>
</evidence>
<proteinExistence type="inferred from homology"/>
<accession>A0ABU7LXS2</accession>
<comment type="caution">
    <text evidence="3">The sequence shown here is derived from an EMBL/GenBank/DDBJ whole genome shotgun (WGS) entry which is preliminary data.</text>
</comment>
<reference evidence="3 4" key="1">
    <citation type="submission" date="2024-01" db="EMBL/GenBank/DDBJ databases">
        <title>Hyphobacterium bacterium isolated from marine sediment.</title>
        <authorList>
            <person name="Zhao S."/>
        </authorList>
    </citation>
    <scope>NUCLEOTIDE SEQUENCE [LARGE SCALE GENOMIC DNA]</scope>
    <source>
        <strain evidence="3 4">Y60-23</strain>
    </source>
</reference>
<dbReference type="Gene3D" id="3.40.50.300">
    <property type="entry name" value="P-loop containing nucleotide triphosphate hydrolases"/>
    <property type="match status" value="1"/>
</dbReference>
<evidence type="ECO:0000313" key="4">
    <source>
        <dbReference type="Proteomes" id="UP001310692"/>
    </source>
</evidence>
<dbReference type="Pfam" id="PF19798">
    <property type="entry name" value="Sulfotransfer_5"/>
    <property type="match status" value="1"/>
</dbReference>
<keyword evidence="2" id="KW-0100">Branched-chain amino acid biosynthesis</keyword>
<gene>
    <name evidence="3" type="ORF">V0U35_04795</name>
</gene>
<dbReference type="InterPro" id="IPR027417">
    <property type="entry name" value="P-loop_NTPase"/>
</dbReference>
<protein>
    <recommendedName>
        <fullName evidence="5">Sulfotransferase family protein</fullName>
    </recommendedName>
</protein>
<dbReference type="Proteomes" id="UP001310692">
    <property type="component" value="Unassembled WGS sequence"/>
</dbReference>
<dbReference type="InterPro" id="IPR050571">
    <property type="entry name" value="Class-IV_PLP-Dep_Aminotrnsfr"/>
</dbReference>
<dbReference type="PANTHER" id="PTHR42743">
    <property type="entry name" value="AMINO-ACID AMINOTRANSFERASE"/>
    <property type="match status" value="1"/>
</dbReference>
<dbReference type="PANTHER" id="PTHR42743:SF11">
    <property type="entry name" value="AMINODEOXYCHORISMATE LYASE"/>
    <property type="match status" value="1"/>
</dbReference>